<feature type="region of interest" description="Disordered" evidence="1">
    <location>
        <begin position="67"/>
        <end position="143"/>
    </location>
</feature>
<reference evidence="3" key="1">
    <citation type="submission" date="2011-08" db="EMBL/GenBank/DDBJ databases">
        <authorList>
            <person name="Rombauts S."/>
        </authorList>
    </citation>
    <scope>NUCLEOTIDE SEQUENCE</scope>
    <source>
        <strain evidence="3">London</strain>
    </source>
</reference>
<name>A0A158P4L2_TETUR</name>
<sequence>MNSTRTHFTSERPKCRTFLVCHFFAGPSCQFKKGGLKSMTKTKFLSRYSLPQLVRIHEAHRVSLDSTLSSDCSSLRQPRSTLNSMETSESSDSRTSTMTSESLDRSDSSGVGQSRRKLMPSSMMMRGERNNNHHNNHQHHNKSNIKLTKQNINRNNKHLKALTINGANLGLNGLHLSSSSPGVNKKSVKTISGVKNVLPNDINGSTTVNCDELDLDQPFLLYKAYTSRQVIGYTVSPDASFDSNYFKKVGPNLLIPEGYRGKS</sequence>
<protein>
    <submittedName>
        <fullName evidence="2">Uncharacterized protein</fullName>
    </submittedName>
</protein>
<dbReference type="AlphaFoldDB" id="A0A158P4L2"/>
<evidence type="ECO:0000313" key="3">
    <source>
        <dbReference type="Proteomes" id="UP000015104"/>
    </source>
</evidence>
<organism evidence="2 3">
    <name type="scientific">Tetranychus urticae</name>
    <name type="common">Two-spotted spider mite</name>
    <dbReference type="NCBI Taxonomy" id="32264"/>
    <lineage>
        <taxon>Eukaryota</taxon>
        <taxon>Metazoa</taxon>
        <taxon>Ecdysozoa</taxon>
        <taxon>Arthropoda</taxon>
        <taxon>Chelicerata</taxon>
        <taxon>Arachnida</taxon>
        <taxon>Acari</taxon>
        <taxon>Acariformes</taxon>
        <taxon>Trombidiformes</taxon>
        <taxon>Prostigmata</taxon>
        <taxon>Eleutherengona</taxon>
        <taxon>Raphignathae</taxon>
        <taxon>Tetranychoidea</taxon>
        <taxon>Tetranychidae</taxon>
        <taxon>Tetranychus</taxon>
    </lineage>
</organism>
<dbReference type="EnsemblMetazoa" id="tetur05g09425.1">
    <property type="protein sequence ID" value="tetur05g09425.1"/>
    <property type="gene ID" value="tetur05g09425"/>
</dbReference>
<accession>A0A158P4L2</accession>
<evidence type="ECO:0000313" key="2">
    <source>
        <dbReference type="EnsemblMetazoa" id="tetur05g09425.1"/>
    </source>
</evidence>
<reference evidence="2" key="2">
    <citation type="submission" date="2016-04" db="UniProtKB">
        <authorList>
            <consortium name="EnsemblMetazoa"/>
        </authorList>
    </citation>
    <scope>IDENTIFICATION</scope>
</reference>
<feature type="compositionally biased region" description="Low complexity" evidence="1">
    <location>
        <begin position="84"/>
        <end position="101"/>
    </location>
</feature>
<dbReference type="Proteomes" id="UP000015104">
    <property type="component" value="Unassembled WGS sequence"/>
</dbReference>
<keyword evidence="3" id="KW-1185">Reference proteome</keyword>
<dbReference type="EMBL" id="CAEY01001587">
    <property type="status" value="NOT_ANNOTATED_CDS"/>
    <property type="molecule type" value="Genomic_DNA"/>
</dbReference>
<feature type="compositionally biased region" description="Basic residues" evidence="1">
    <location>
        <begin position="132"/>
        <end position="143"/>
    </location>
</feature>
<evidence type="ECO:0000256" key="1">
    <source>
        <dbReference type="SAM" id="MobiDB-lite"/>
    </source>
</evidence>
<proteinExistence type="predicted"/>